<evidence type="ECO:0000256" key="1">
    <source>
        <dbReference type="ARBA" id="ARBA00005801"/>
    </source>
</evidence>
<name>A0A541B241_9NOCA</name>
<evidence type="ECO:0000313" key="5">
    <source>
        <dbReference type="Proteomes" id="UP000316256"/>
    </source>
</evidence>
<reference evidence="4 5" key="1">
    <citation type="submission" date="2019-06" db="EMBL/GenBank/DDBJ databases">
        <title>Rhodococcus spaelei sp. nov., isolated from a cave.</title>
        <authorList>
            <person name="Lee S.D."/>
        </authorList>
    </citation>
    <scope>NUCLEOTIDE SEQUENCE [LARGE SCALE GENOMIC DNA]</scope>
    <source>
        <strain evidence="4 5">C9-5</strain>
    </source>
</reference>
<keyword evidence="2" id="KW-0472">Membrane</keyword>
<evidence type="ECO:0000256" key="2">
    <source>
        <dbReference type="SAM" id="Phobius"/>
    </source>
</evidence>
<dbReference type="AlphaFoldDB" id="A0A541B241"/>
<comment type="caution">
    <text evidence="4">The sequence shown here is derived from an EMBL/GenBank/DDBJ whole genome shotgun (WGS) entry which is preliminary data.</text>
</comment>
<dbReference type="PANTHER" id="PTHR30487:SF0">
    <property type="entry name" value="PREPILIN LEADER PEPTIDASE_N-METHYLTRANSFERASE-RELATED"/>
    <property type="match status" value="1"/>
</dbReference>
<dbReference type="InterPro" id="IPR000045">
    <property type="entry name" value="Prepilin_IV_endopep_pep"/>
</dbReference>
<dbReference type="GO" id="GO:0006465">
    <property type="term" value="P:signal peptide processing"/>
    <property type="evidence" value="ECO:0007669"/>
    <property type="project" value="TreeGrafter"/>
</dbReference>
<dbReference type="EMBL" id="VIGH01000008">
    <property type="protein sequence ID" value="TQF66393.1"/>
    <property type="molecule type" value="Genomic_DNA"/>
</dbReference>
<accession>A0A541B241</accession>
<dbReference type="InterPro" id="IPR050882">
    <property type="entry name" value="Prepilin_peptidase/N-MTase"/>
</dbReference>
<evidence type="ECO:0000259" key="3">
    <source>
        <dbReference type="Pfam" id="PF01478"/>
    </source>
</evidence>
<proteinExistence type="inferred from homology"/>
<dbReference type="GO" id="GO:0004190">
    <property type="term" value="F:aspartic-type endopeptidase activity"/>
    <property type="evidence" value="ECO:0007669"/>
    <property type="project" value="InterPro"/>
</dbReference>
<dbReference type="RefSeq" id="WP_142101748.1">
    <property type="nucleotide sequence ID" value="NZ_VIGH01000008.1"/>
</dbReference>
<feature type="domain" description="Prepilin type IV endopeptidase peptidase" evidence="3">
    <location>
        <begin position="57"/>
        <end position="156"/>
    </location>
</feature>
<keyword evidence="5" id="KW-1185">Reference proteome</keyword>
<sequence length="194" mass="18717">MVTVLAAVVGVLVGLATRPLLRRFLTDPPLWCVGATAVGFAVAVVVADGPLVVAAVCALLWWCVCLTAVDVRVRRLPNALTLPGAAAVLVVGALAGRGTSALVGAALLAGLYLAVHLLAPAAMGAGDVKLALGLGAAAGIAGGRAWLLAAVGAVALTAVVGVAVLAAGRRGVSLPHGPSMCAATVLAMVAAGGA</sequence>
<dbReference type="Pfam" id="PF01478">
    <property type="entry name" value="Peptidase_A24"/>
    <property type="match status" value="1"/>
</dbReference>
<feature type="transmembrane region" description="Helical" evidence="2">
    <location>
        <begin position="76"/>
        <end position="95"/>
    </location>
</feature>
<comment type="similarity">
    <text evidence="1">Belongs to the peptidase A24 family.</text>
</comment>
<feature type="transmembrane region" description="Helical" evidence="2">
    <location>
        <begin position="40"/>
        <end position="64"/>
    </location>
</feature>
<dbReference type="GO" id="GO:0005886">
    <property type="term" value="C:plasma membrane"/>
    <property type="evidence" value="ECO:0007669"/>
    <property type="project" value="TreeGrafter"/>
</dbReference>
<feature type="transmembrane region" description="Helical" evidence="2">
    <location>
        <begin position="145"/>
        <end position="168"/>
    </location>
</feature>
<keyword evidence="2" id="KW-1133">Transmembrane helix</keyword>
<gene>
    <name evidence="4" type="ORF">FK531_17985</name>
</gene>
<keyword evidence="2" id="KW-0812">Transmembrane</keyword>
<evidence type="ECO:0000313" key="4">
    <source>
        <dbReference type="EMBL" id="TQF66393.1"/>
    </source>
</evidence>
<feature type="transmembrane region" description="Helical" evidence="2">
    <location>
        <begin position="101"/>
        <end position="124"/>
    </location>
</feature>
<organism evidence="4 5">
    <name type="scientific">Rhodococcus spelaei</name>
    <dbReference type="NCBI Taxonomy" id="2546320"/>
    <lineage>
        <taxon>Bacteria</taxon>
        <taxon>Bacillati</taxon>
        <taxon>Actinomycetota</taxon>
        <taxon>Actinomycetes</taxon>
        <taxon>Mycobacteriales</taxon>
        <taxon>Nocardiaceae</taxon>
        <taxon>Rhodococcus</taxon>
    </lineage>
</organism>
<protein>
    <submittedName>
        <fullName evidence="4">Prepilin peptidase</fullName>
    </submittedName>
</protein>
<dbReference type="PANTHER" id="PTHR30487">
    <property type="entry name" value="TYPE 4 PREPILIN-LIKE PROTEINS LEADER PEPTIDE-PROCESSING ENZYME"/>
    <property type="match status" value="1"/>
</dbReference>
<dbReference type="Gene3D" id="1.20.120.1220">
    <property type="match status" value="1"/>
</dbReference>
<dbReference type="Proteomes" id="UP000316256">
    <property type="component" value="Unassembled WGS sequence"/>
</dbReference>